<feature type="chain" id="PRO_5045280227" description="Lipoprotein" evidence="1">
    <location>
        <begin position="25"/>
        <end position="170"/>
    </location>
</feature>
<evidence type="ECO:0000313" key="3">
    <source>
        <dbReference type="Proteomes" id="UP001500305"/>
    </source>
</evidence>
<name>A0ABN3DBW3_9ACTN</name>
<evidence type="ECO:0000313" key="2">
    <source>
        <dbReference type="EMBL" id="GAA2227009.1"/>
    </source>
</evidence>
<dbReference type="RefSeq" id="WP_344634289.1">
    <property type="nucleotide sequence ID" value="NZ_BAAATR010000001.1"/>
</dbReference>
<protein>
    <recommendedName>
        <fullName evidence="4">Lipoprotein</fullName>
    </recommendedName>
</protein>
<keyword evidence="3" id="KW-1185">Reference proteome</keyword>
<dbReference type="EMBL" id="BAAATR010000001">
    <property type="protein sequence ID" value="GAA2227009.1"/>
    <property type="molecule type" value="Genomic_DNA"/>
</dbReference>
<sequence>MKHRQVQGMLAAAAAVLCAGGGLAGCASSGKPPASPASSAVSAAQSALASAASGLASQAASALASAESAASSALAGVKGGLNATDDVVIGPVVRGTDGTTDAPLTITNHQSKPFRYIIEVDFKDGSGKLLDAVVVNVPEVAPGATADAAARSHREFPGQVTAVVVTALRY</sequence>
<gene>
    <name evidence="2" type="ORF">GCM10010430_02890</name>
</gene>
<feature type="signal peptide" evidence="1">
    <location>
        <begin position="1"/>
        <end position="24"/>
    </location>
</feature>
<dbReference type="PROSITE" id="PS51257">
    <property type="entry name" value="PROKAR_LIPOPROTEIN"/>
    <property type="match status" value="1"/>
</dbReference>
<evidence type="ECO:0000256" key="1">
    <source>
        <dbReference type="SAM" id="SignalP"/>
    </source>
</evidence>
<accession>A0ABN3DBW3</accession>
<dbReference type="Proteomes" id="UP001500305">
    <property type="component" value="Unassembled WGS sequence"/>
</dbReference>
<comment type="caution">
    <text evidence="2">The sequence shown here is derived from an EMBL/GenBank/DDBJ whole genome shotgun (WGS) entry which is preliminary data.</text>
</comment>
<keyword evidence="1" id="KW-0732">Signal</keyword>
<reference evidence="2 3" key="1">
    <citation type="journal article" date="2019" name="Int. J. Syst. Evol. Microbiol.">
        <title>The Global Catalogue of Microorganisms (GCM) 10K type strain sequencing project: providing services to taxonomists for standard genome sequencing and annotation.</title>
        <authorList>
            <consortium name="The Broad Institute Genomics Platform"/>
            <consortium name="The Broad Institute Genome Sequencing Center for Infectious Disease"/>
            <person name="Wu L."/>
            <person name="Ma J."/>
        </authorList>
    </citation>
    <scope>NUCLEOTIDE SEQUENCE [LARGE SCALE GENOMIC DNA]</scope>
    <source>
        <strain evidence="2 3">JCM 7356</strain>
    </source>
</reference>
<proteinExistence type="predicted"/>
<organism evidence="2 3">
    <name type="scientific">Kitasatospora cystarginea</name>
    <dbReference type="NCBI Taxonomy" id="58350"/>
    <lineage>
        <taxon>Bacteria</taxon>
        <taxon>Bacillati</taxon>
        <taxon>Actinomycetota</taxon>
        <taxon>Actinomycetes</taxon>
        <taxon>Kitasatosporales</taxon>
        <taxon>Streptomycetaceae</taxon>
        <taxon>Kitasatospora</taxon>
    </lineage>
</organism>
<evidence type="ECO:0008006" key="4">
    <source>
        <dbReference type="Google" id="ProtNLM"/>
    </source>
</evidence>